<proteinExistence type="predicted"/>
<keyword evidence="4" id="KW-1185">Reference proteome</keyword>
<name>A0A4S4K8L8_9APHY</name>
<feature type="domain" description="T6SS Phospholipase effector Tle1-like catalytic" evidence="2">
    <location>
        <begin position="83"/>
        <end position="297"/>
    </location>
</feature>
<evidence type="ECO:0000313" key="3">
    <source>
        <dbReference type="EMBL" id="THG94251.1"/>
    </source>
</evidence>
<gene>
    <name evidence="3" type="ORF">EW026_g7182</name>
</gene>
<feature type="compositionally biased region" description="Low complexity" evidence="1">
    <location>
        <begin position="212"/>
        <end position="224"/>
    </location>
</feature>
<dbReference type="Proteomes" id="UP000309038">
    <property type="component" value="Unassembled WGS sequence"/>
</dbReference>
<dbReference type="EMBL" id="SGPJ01000476">
    <property type="protein sequence ID" value="THG94251.1"/>
    <property type="molecule type" value="Genomic_DNA"/>
</dbReference>
<organism evidence="3 4">
    <name type="scientific">Hermanssonia centrifuga</name>
    <dbReference type="NCBI Taxonomy" id="98765"/>
    <lineage>
        <taxon>Eukaryota</taxon>
        <taxon>Fungi</taxon>
        <taxon>Dikarya</taxon>
        <taxon>Basidiomycota</taxon>
        <taxon>Agaricomycotina</taxon>
        <taxon>Agaricomycetes</taxon>
        <taxon>Polyporales</taxon>
        <taxon>Meruliaceae</taxon>
        <taxon>Hermanssonia</taxon>
    </lineage>
</organism>
<protein>
    <recommendedName>
        <fullName evidence="2">T6SS Phospholipase effector Tle1-like catalytic domain-containing protein</fullName>
    </recommendedName>
</protein>
<dbReference type="AlphaFoldDB" id="A0A4S4K8L8"/>
<reference evidence="3 4" key="1">
    <citation type="submission" date="2019-02" db="EMBL/GenBank/DDBJ databases">
        <title>Genome sequencing of the rare red list fungi Phlebia centrifuga.</title>
        <authorList>
            <person name="Buettner E."/>
            <person name="Kellner H."/>
        </authorList>
    </citation>
    <scope>NUCLEOTIDE SEQUENCE [LARGE SCALE GENOMIC DNA]</scope>
    <source>
        <strain evidence="3 4">DSM 108282</strain>
    </source>
</reference>
<dbReference type="PANTHER" id="PTHR33840:SF2">
    <property type="entry name" value="TLE1 PHOSPHOLIPASE DOMAIN-CONTAINING PROTEIN"/>
    <property type="match status" value="1"/>
</dbReference>
<sequence>MPTVLSPSSSGSTATDSPVLDSKFDDFGTAATPAIIPPSHPARTLVLCFDGTGDQFDSDNSNVVQFLTMLKKDDRHQQMVYYQVGLLPACNHQQVPFAYKMFTRTDDLGWAQSTAFKKAFSIDVDIEFIGVWDTVCSVGLIPRRLPFTTSNTSVRTFRHAVSLDERRAKFKANLFNRPTEKEAQLGTHAGDMPKAGVDDTIDAIDTNLTTVQPQPDVVVPTATQKGKKQDGKPGKKSKAKNTQQELERQFSMQGAQLETDVLEVWFTGCHCDVGGGSVSNDTPHNLARIPLRWMIRQCFLTNTGIRFHSELLPNAGLDPASLYPVVLPRPPAIYTSPSVPSPSHTRDSTARTLVNYADATPSVLTEEEHDLADALCPIYDQLVIAPAWWILEILPIKHREQREDDTWHSALTVNLGHGRKIPKQKRQGFFVHRSVKIRMETEGLAGGPYTPRARFKVEPTWVD</sequence>
<accession>A0A4S4K8L8</accession>
<evidence type="ECO:0000259" key="2">
    <source>
        <dbReference type="Pfam" id="PF09994"/>
    </source>
</evidence>
<evidence type="ECO:0000313" key="4">
    <source>
        <dbReference type="Proteomes" id="UP000309038"/>
    </source>
</evidence>
<dbReference type="PANTHER" id="PTHR33840">
    <property type="match status" value="1"/>
</dbReference>
<feature type="region of interest" description="Disordered" evidence="1">
    <location>
        <begin position="212"/>
        <end position="247"/>
    </location>
</feature>
<dbReference type="Pfam" id="PF09994">
    <property type="entry name" value="T6SS_Tle1-like_cat"/>
    <property type="match status" value="1"/>
</dbReference>
<dbReference type="InterPro" id="IPR018712">
    <property type="entry name" value="Tle1-like_cat"/>
</dbReference>
<comment type="caution">
    <text evidence="3">The sequence shown here is derived from an EMBL/GenBank/DDBJ whole genome shotgun (WGS) entry which is preliminary data.</text>
</comment>
<evidence type="ECO:0000256" key="1">
    <source>
        <dbReference type="SAM" id="MobiDB-lite"/>
    </source>
</evidence>